<dbReference type="Pfam" id="PF10108">
    <property type="entry name" value="DNA_pol_B_exo2"/>
    <property type="match status" value="1"/>
</dbReference>
<dbReference type="Proteomes" id="UP000184513">
    <property type="component" value="Unassembled WGS sequence"/>
</dbReference>
<evidence type="ECO:0000259" key="1">
    <source>
        <dbReference type="Pfam" id="PF10108"/>
    </source>
</evidence>
<reference evidence="2 3" key="1">
    <citation type="submission" date="2016-11" db="EMBL/GenBank/DDBJ databases">
        <authorList>
            <person name="Jaros S."/>
            <person name="Januszkiewicz K."/>
            <person name="Wedrychowicz H."/>
        </authorList>
    </citation>
    <scope>NUCLEOTIDE SEQUENCE [LARGE SCALE GENOMIC DNA]</scope>
    <source>
        <strain evidence="2 3">CGMCC 1.6102</strain>
    </source>
</reference>
<sequence length="249" mass="29233">MANFFEQLNEILFLDLETISGAENLEALSPRMQEEWRKKSLQFQQQEDRDLAALYFEKAGIYAEFGRIICIGVGYFTYIRTEDQLQYRTKSFYGETEHELLLAFRDLLCKKDWIICAHNGREFDIPYLCRRMLVNKIPLPDVLQLAGKRPWEIRHLDTLELWKFGDYKHYTRLDLLAAIFNIPSSKEGIDGSMVNTVYYKDKDLENIRRYCLRDVEVTARIYLAYQGLPGDLEFDIINLDEAAPEDAGE</sequence>
<feature type="domain" description="Predicted 3'-5' exonuclease PolB-like" evidence="1">
    <location>
        <begin position="81"/>
        <end position="234"/>
    </location>
</feature>
<gene>
    <name evidence="2" type="ORF">SAMN04488057_102445</name>
</gene>
<dbReference type="GO" id="GO:0003676">
    <property type="term" value="F:nucleic acid binding"/>
    <property type="evidence" value="ECO:0007669"/>
    <property type="project" value="InterPro"/>
</dbReference>
<keyword evidence="3" id="KW-1185">Reference proteome</keyword>
<dbReference type="AlphaFoldDB" id="A0A1M7KGE4"/>
<organism evidence="2 3">
    <name type="scientific">Cyclobacterium lianum</name>
    <dbReference type="NCBI Taxonomy" id="388280"/>
    <lineage>
        <taxon>Bacteria</taxon>
        <taxon>Pseudomonadati</taxon>
        <taxon>Bacteroidota</taxon>
        <taxon>Cytophagia</taxon>
        <taxon>Cytophagales</taxon>
        <taxon>Cyclobacteriaceae</taxon>
        <taxon>Cyclobacterium</taxon>
    </lineage>
</organism>
<dbReference type="OrthoDB" id="9773351at2"/>
<evidence type="ECO:0000313" key="3">
    <source>
        <dbReference type="Proteomes" id="UP000184513"/>
    </source>
</evidence>
<dbReference type="EMBL" id="FRCY01000002">
    <property type="protein sequence ID" value="SHM64391.1"/>
    <property type="molecule type" value="Genomic_DNA"/>
</dbReference>
<dbReference type="RefSeq" id="WP_073092936.1">
    <property type="nucleotide sequence ID" value="NZ_FRCY01000002.1"/>
</dbReference>
<dbReference type="InterPro" id="IPR036397">
    <property type="entry name" value="RNaseH_sf"/>
</dbReference>
<dbReference type="STRING" id="388280.SAMN04488057_102445"/>
<dbReference type="InterPro" id="IPR012337">
    <property type="entry name" value="RNaseH-like_sf"/>
</dbReference>
<dbReference type="Gene3D" id="3.30.420.10">
    <property type="entry name" value="Ribonuclease H-like superfamily/Ribonuclease H"/>
    <property type="match status" value="1"/>
</dbReference>
<accession>A0A1M7KGE4</accession>
<name>A0A1M7KGE4_9BACT</name>
<protein>
    <recommendedName>
        <fullName evidence="1">Predicted 3'-5' exonuclease PolB-like domain-containing protein</fullName>
    </recommendedName>
</protein>
<evidence type="ECO:0000313" key="2">
    <source>
        <dbReference type="EMBL" id="SHM64391.1"/>
    </source>
</evidence>
<proteinExistence type="predicted"/>
<dbReference type="InterPro" id="IPR019288">
    <property type="entry name" value="3'-5'_exonuclease_PolB-like"/>
</dbReference>
<dbReference type="CDD" id="cd05782">
    <property type="entry name" value="DNA_polB_like1_exo"/>
    <property type="match status" value="1"/>
</dbReference>
<dbReference type="SUPFAM" id="SSF53098">
    <property type="entry name" value="Ribonuclease H-like"/>
    <property type="match status" value="1"/>
</dbReference>